<dbReference type="InterPro" id="IPR046118">
    <property type="entry name" value="DUF6115"/>
</dbReference>
<protein>
    <recommendedName>
        <fullName evidence="5">DUF2802 domain-containing protein</fullName>
    </recommendedName>
</protein>
<dbReference type="Pfam" id="PF19610">
    <property type="entry name" value="DUF6115"/>
    <property type="match status" value="1"/>
</dbReference>
<keyword evidence="1" id="KW-0175">Coiled coil</keyword>
<proteinExistence type="predicted"/>
<organism evidence="3 4">
    <name type="scientific">Effusibacillus dendaii</name>
    <dbReference type="NCBI Taxonomy" id="2743772"/>
    <lineage>
        <taxon>Bacteria</taxon>
        <taxon>Bacillati</taxon>
        <taxon>Bacillota</taxon>
        <taxon>Bacilli</taxon>
        <taxon>Bacillales</taxon>
        <taxon>Alicyclobacillaceae</taxon>
        <taxon>Effusibacillus</taxon>
    </lineage>
</organism>
<accession>A0A7I8D9U2</accession>
<evidence type="ECO:0000313" key="4">
    <source>
        <dbReference type="Proteomes" id="UP000593802"/>
    </source>
</evidence>
<evidence type="ECO:0008006" key="5">
    <source>
        <dbReference type="Google" id="ProtNLM"/>
    </source>
</evidence>
<gene>
    <name evidence="3" type="ORF">skT53_02750</name>
</gene>
<feature type="coiled-coil region" evidence="1">
    <location>
        <begin position="45"/>
        <end position="97"/>
    </location>
</feature>
<name>A0A7I8D9U2_9BACL</name>
<dbReference type="KEGG" id="eff:skT53_02750"/>
<dbReference type="RefSeq" id="WP_200759431.1">
    <property type="nucleotide sequence ID" value="NZ_AP023366.1"/>
</dbReference>
<reference evidence="3 4" key="1">
    <citation type="submission" date="2020-08" db="EMBL/GenBank/DDBJ databases">
        <title>Complete Genome Sequence of Effusibacillus dendaii Strain skT53, Isolated from Farmland soil.</title>
        <authorList>
            <person name="Konishi T."/>
            <person name="Kawasaki H."/>
        </authorList>
    </citation>
    <scope>NUCLEOTIDE SEQUENCE [LARGE SCALE GENOMIC DNA]</scope>
    <source>
        <strain evidence="4">skT53</strain>
    </source>
</reference>
<keyword evidence="2" id="KW-0812">Transmembrane</keyword>
<dbReference type="AlphaFoldDB" id="A0A7I8D9U2"/>
<evidence type="ECO:0000256" key="1">
    <source>
        <dbReference type="SAM" id="Coils"/>
    </source>
</evidence>
<keyword evidence="2" id="KW-0472">Membrane</keyword>
<sequence>MDLSVFLFMSLLGIGVILFAVLKGKQESVPHLVDKDLEESLQAFMDEFEKENQYLLQTIKQLETKLQRETEENREKLEELEAKVEFLSTQGRETKRSVKDSEPTPAIVFNEHYSRIVTMWNEGRTPEQIAKQTGIGMGEIQMILSLVKQGNTV</sequence>
<feature type="transmembrane region" description="Helical" evidence="2">
    <location>
        <begin position="6"/>
        <end position="22"/>
    </location>
</feature>
<dbReference type="Proteomes" id="UP000593802">
    <property type="component" value="Chromosome"/>
</dbReference>
<keyword evidence="4" id="KW-1185">Reference proteome</keyword>
<keyword evidence="2" id="KW-1133">Transmembrane helix</keyword>
<evidence type="ECO:0000256" key="2">
    <source>
        <dbReference type="SAM" id="Phobius"/>
    </source>
</evidence>
<dbReference type="EMBL" id="AP023366">
    <property type="protein sequence ID" value="BCJ85290.1"/>
    <property type="molecule type" value="Genomic_DNA"/>
</dbReference>
<evidence type="ECO:0000313" key="3">
    <source>
        <dbReference type="EMBL" id="BCJ85290.1"/>
    </source>
</evidence>